<evidence type="ECO:0000256" key="1">
    <source>
        <dbReference type="ARBA" id="ARBA00008682"/>
    </source>
</evidence>
<organism evidence="7 8">
    <name type="scientific">Stachybotrys chartarum (strain CBS 109288 / IBT 7711)</name>
    <name type="common">Toxic black mold</name>
    <name type="synonym">Stilbospora chartarum</name>
    <dbReference type="NCBI Taxonomy" id="1280523"/>
    <lineage>
        <taxon>Eukaryota</taxon>
        <taxon>Fungi</taxon>
        <taxon>Dikarya</taxon>
        <taxon>Ascomycota</taxon>
        <taxon>Pezizomycotina</taxon>
        <taxon>Sordariomycetes</taxon>
        <taxon>Hypocreomycetidae</taxon>
        <taxon>Hypocreales</taxon>
        <taxon>Stachybotryaceae</taxon>
        <taxon>Stachybotrys</taxon>
    </lineage>
</organism>
<dbReference type="EMBL" id="KL647944">
    <property type="protein sequence ID" value="KEY73000.1"/>
    <property type="molecule type" value="Genomic_DNA"/>
</dbReference>
<dbReference type="InterPro" id="IPR053214">
    <property type="entry name" value="LysM12-like"/>
</dbReference>
<evidence type="ECO:0000313" key="8">
    <source>
        <dbReference type="Proteomes" id="UP000028045"/>
    </source>
</evidence>
<sequence length="344" mass="36195">MTKAGVLSGKVVVGVSSYGRSFKMITAGCDRLTCVFTGTNRISSAAKGRCTAAGGYISNAEISEIVGYGRVTKQWKAAGSNALVYDSTQWVSYMDEDLRSTRTAFYNSYTFAGTTDWAVDLQKFWPSTGSGGGGGGIDDGDSGGENLDENYPPCTGIYSTDSDVGLGSKIPNTTYIMEDENGFFEDILEECGIEKGWIKFGRIRTRTPNGRQYTEEDSAITSRGGAHTGISSGKPNFLIGLLFFIPAIGGAIGGAAPAPLRGIPSLIGSVGEAGLLVYSIIEDPDGAFMAVFAALVVAGLGSGGFGKAVDSRRDMTSAEIRSLDSVEDRLDSINGLRQATCRAR</sequence>
<keyword evidence="5" id="KW-0812">Transmembrane</keyword>
<dbReference type="GO" id="GO:0005975">
    <property type="term" value="P:carbohydrate metabolic process"/>
    <property type="evidence" value="ECO:0007669"/>
    <property type="project" value="InterPro"/>
</dbReference>
<evidence type="ECO:0000259" key="6">
    <source>
        <dbReference type="Pfam" id="PF00704"/>
    </source>
</evidence>
<proteinExistence type="inferred from homology"/>
<reference evidence="7 8" key="1">
    <citation type="journal article" date="2014" name="BMC Genomics">
        <title>Comparative genome sequencing reveals chemotype-specific gene clusters in the toxigenic black mold Stachybotrys.</title>
        <authorList>
            <person name="Semeiks J."/>
            <person name="Borek D."/>
            <person name="Otwinowski Z."/>
            <person name="Grishin N.V."/>
        </authorList>
    </citation>
    <scope>NUCLEOTIDE SEQUENCE [LARGE SCALE GENOMIC DNA]</scope>
    <source>
        <strain evidence="8">CBS 109288 / IBT 7711</strain>
    </source>
</reference>
<accession>A0A084B621</accession>
<evidence type="ECO:0000256" key="3">
    <source>
        <dbReference type="ARBA" id="ARBA00023026"/>
    </source>
</evidence>
<dbReference type="Pfam" id="PF00704">
    <property type="entry name" value="Glyco_hydro_18"/>
    <property type="match status" value="1"/>
</dbReference>
<evidence type="ECO:0000256" key="2">
    <source>
        <dbReference type="ARBA" id="ARBA00022669"/>
    </source>
</evidence>
<keyword evidence="2" id="KW-0147">Chitin-binding</keyword>
<evidence type="ECO:0000313" key="7">
    <source>
        <dbReference type="EMBL" id="KEY73000.1"/>
    </source>
</evidence>
<dbReference type="PANTHER" id="PTHR47700">
    <property type="entry name" value="V CHITINASE, PUTATIVE (AFU_ORTHOLOGUE AFUA_6G13720)-RELATED"/>
    <property type="match status" value="1"/>
</dbReference>
<keyword evidence="8" id="KW-1185">Reference proteome</keyword>
<keyword evidence="3" id="KW-0843">Virulence</keyword>
<feature type="transmembrane region" description="Helical" evidence="5">
    <location>
        <begin position="237"/>
        <end position="256"/>
    </location>
</feature>
<dbReference type="InterPro" id="IPR001223">
    <property type="entry name" value="Glyco_hydro18_cat"/>
</dbReference>
<dbReference type="HOGENOM" id="CLU_806920_0_0_1"/>
<feature type="region of interest" description="Disordered" evidence="4">
    <location>
        <begin position="130"/>
        <end position="152"/>
    </location>
</feature>
<dbReference type="SUPFAM" id="SSF54556">
    <property type="entry name" value="Chitinase insertion domain"/>
    <property type="match status" value="1"/>
</dbReference>
<feature type="domain" description="GH18" evidence="6">
    <location>
        <begin position="2"/>
        <end position="120"/>
    </location>
</feature>
<keyword evidence="5" id="KW-1133">Transmembrane helix</keyword>
<comment type="similarity">
    <text evidence="1">Belongs to the glycosyl hydrolase 18 family. Chitinase class V subfamily.</text>
</comment>
<dbReference type="InterPro" id="IPR029070">
    <property type="entry name" value="Chitinase_insertion_sf"/>
</dbReference>
<feature type="transmembrane region" description="Helical" evidence="5">
    <location>
        <begin position="287"/>
        <end position="305"/>
    </location>
</feature>
<evidence type="ECO:0000256" key="5">
    <source>
        <dbReference type="SAM" id="Phobius"/>
    </source>
</evidence>
<dbReference type="AlphaFoldDB" id="A0A084B621"/>
<protein>
    <recommendedName>
        <fullName evidence="6">GH18 domain-containing protein</fullName>
    </recommendedName>
</protein>
<evidence type="ECO:0000256" key="4">
    <source>
        <dbReference type="SAM" id="MobiDB-lite"/>
    </source>
</evidence>
<dbReference type="Gene3D" id="3.20.20.80">
    <property type="entry name" value="Glycosidases"/>
    <property type="match status" value="1"/>
</dbReference>
<dbReference type="Gene3D" id="3.10.50.10">
    <property type="match status" value="1"/>
</dbReference>
<keyword evidence="5" id="KW-0472">Membrane</keyword>
<dbReference type="OrthoDB" id="73875at2759"/>
<dbReference type="GO" id="GO:0008061">
    <property type="term" value="F:chitin binding"/>
    <property type="evidence" value="ECO:0007669"/>
    <property type="project" value="UniProtKB-KW"/>
</dbReference>
<feature type="compositionally biased region" description="Acidic residues" evidence="4">
    <location>
        <begin position="138"/>
        <end position="148"/>
    </location>
</feature>
<dbReference type="PANTHER" id="PTHR47700:SF2">
    <property type="entry name" value="CHITINASE"/>
    <property type="match status" value="1"/>
</dbReference>
<gene>
    <name evidence="7" type="ORF">S7711_04664</name>
</gene>
<name>A0A084B621_STACB</name>
<dbReference type="Proteomes" id="UP000028045">
    <property type="component" value="Unassembled WGS sequence"/>
</dbReference>